<evidence type="ECO:0000313" key="1">
    <source>
        <dbReference type="EMBL" id="NYH53296.1"/>
    </source>
</evidence>
<dbReference type="AlphaFoldDB" id="A0A7Z0BJN0"/>
<gene>
    <name evidence="1" type="ORF">HNR06_002885</name>
</gene>
<dbReference type="InterPro" id="IPR029074">
    <property type="entry name" value="Imm49"/>
</dbReference>
<organism evidence="1 2">
    <name type="scientific">Nocardiopsis sinuspersici</name>
    <dbReference type="NCBI Taxonomy" id="501010"/>
    <lineage>
        <taxon>Bacteria</taxon>
        <taxon>Bacillati</taxon>
        <taxon>Actinomycetota</taxon>
        <taxon>Actinomycetes</taxon>
        <taxon>Streptosporangiales</taxon>
        <taxon>Nocardiopsidaceae</taxon>
        <taxon>Nocardiopsis</taxon>
    </lineage>
</organism>
<sequence>MTRSITRHDLNRAPEEDLWEESKSSRDTWSDRLDTEDASTIYFSLSTLYMSALYSVEADPDAAQLDTWEAWVTAMQMHHAMFAMTTNPPGTELELMVNHRVRHPEATGPRYCTNASNWTTAFLLAVICRDQQRYRELCEVPVELLREAGESEGTQYNEFTYRWISALQAFVLNRPGLGEELLAAMELSAPDRVDIGSPELTEMIVFPPMNTLLRLVERDTEKFNDALAQGLELFRAYQTADAKRARSIKGVVSLPLLAMACLAYDTAEQDPDFRLEVESGYLPKHLVQRSWYGEFPV</sequence>
<accession>A0A7Z0BJN0</accession>
<protein>
    <recommendedName>
        <fullName evidence="3">Immunity 49 family protein</fullName>
    </recommendedName>
</protein>
<evidence type="ECO:0000313" key="2">
    <source>
        <dbReference type="Proteomes" id="UP000584931"/>
    </source>
</evidence>
<name>A0A7Z0BJN0_9ACTN</name>
<dbReference type="RefSeq" id="WP_179810359.1">
    <property type="nucleotide sequence ID" value="NZ_JACCHL010000001.1"/>
</dbReference>
<proteinExistence type="predicted"/>
<dbReference type="EMBL" id="JACCHL010000001">
    <property type="protein sequence ID" value="NYH53296.1"/>
    <property type="molecule type" value="Genomic_DNA"/>
</dbReference>
<dbReference type="Pfam" id="PF15575">
    <property type="entry name" value="Imm49"/>
    <property type="match status" value="1"/>
</dbReference>
<evidence type="ECO:0008006" key="3">
    <source>
        <dbReference type="Google" id="ProtNLM"/>
    </source>
</evidence>
<comment type="caution">
    <text evidence="1">The sequence shown here is derived from an EMBL/GenBank/DDBJ whole genome shotgun (WGS) entry which is preliminary data.</text>
</comment>
<reference evidence="1 2" key="1">
    <citation type="submission" date="2020-07" db="EMBL/GenBank/DDBJ databases">
        <title>Sequencing the genomes of 1000 actinobacteria strains.</title>
        <authorList>
            <person name="Klenk H.-P."/>
        </authorList>
    </citation>
    <scope>NUCLEOTIDE SEQUENCE [LARGE SCALE GENOMIC DNA]</scope>
    <source>
        <strain evidence="1 2">DSM 45278</strain>
    </source>
</reference>
<dbReference type="Proteomes" id="UP000584931">
    <property type="component" value="Unassembled WGS sequence"/>
</dbReference>